<feature type="region of interest" description="Disordered" evidence="5">
    <location>
        <begin position="1"/>
        <end position="45"/>
    </location>
</feature>
<evidence type="ECO:0000256" key="1">
    <source>
        <dbReference type="ARBA" id="ARBA00004370"/>
    </source>
</evidence>
<keyword evidence="8" id="KW-1185">Reference proteome</keyword>
<keyword evidence="3 6" id="KW-1133">Transmembrane helix</keyword>
<dbReference type="Pfam" id="PF04505">
    <property type="entry name" value="CD225"/>
    <property type="match status" value="1"/>
</dbReference>
<feature type="transmembrane region" description="Helical" evidence="6">
    <location>
        <begin position="101"/>
        <end position="126"/>
    </location>
</feature>
<dbReference type="InterPro" id="IPR007593">
    <property type="entry name" value="CD225/Dispanin_fam"/>
</dbReference>
<evidence type="ECO:0000313" key="8">
    <source>
        <dbReference type="Proteomes" id="UP001160130"/>
    </source>
</evidence>
<reference evidence="7 8" key="1">
    <citation type="submission" date="2023-04" db="EMBL/GenBank/DDBJ databases">
        <title>Forest soil microbial communities from Buena Vista Peninsula, Colon Province, Panama.</title>
        <authorList>
            <person name="Bouskill N."/>
        </authorList>
    </citation>
    <scope>NUCLEOTIDE SEQUENCE [LARGE SCALE GENOMIC DNA]</scope>
    <source>
        <strain evidence="7 8">AC80</strain>
    </source>
</reference>
<dbReference type="InterPro" id="IPR051423">
    <property type="entry name" value="CD225/Dispanin"/>
</dbReference>
<comment type="caution">
    <text evidence="7">The sequence shown here is derived from an EMBL/GenBank/DDBJ whole genome shotgun (WGS) entry which is preliminary data.</text>
</comment>
<evidence type="ECO:0000256" key="5">
    <source>
        <dbReference type="SAM" id="MobiDB-lite"/>
    </source>
</evidence>
<evidence type="ECO:0000256" key="3">
    <source>
        <dbReference type="ARBA" id="ARBA00022989"/>
    </source>
</evidence>
<evidence type="ECO:0000256" key="2">
    <source>
        <dbReference type="ARBA" id="ARBA00022692"/>
    </source>
</evidence>
<dbReference type="Proteomes" id="UP001160130">
    <property type="component" value="Unassembled WGS sequence"/>
</dbReference>
<evidence type="ECO:0000256" key="4">
    <source>
        <dbReference type="ARBA" id="ARBA00023136"/>
    </source>
</evidence>
<feature type="transmembrane region" description="Helical" evidence="6">
    <location>
        <begin position="54"/>
        <end position="74"/>
    </location>
</feature>
<gene>
    <name evidence="7" type="ORF">M2272_004393</name>
</gene>
<accession>A0ABT6L464</accession>
<keyword evidence="4 6" id="KW-0472">Membrane</keyword>
<evidence type="ECO:0000313" key="7">
    <source>
        <dbReference type="EMBL" id="MDH6197738.1"/>
    </source>
</evidence>
<protein>
    <recommendedName>
        <fullName evidence="9">CD225/dispanin family protein</fullName>
    </recommendedName>
</protein>
<evidence type="ECO:0000256" key="6">
    <source>
        <dbReference type="SAM" id="Phobius"/>
    </source>
</evidence>
<dbReference type="RefSeq" id="WP_280834317.1">
    <property type="nucleotide sequence ID" value="NZ_JARXVE010000007.1"/>
</dbReference>
<dbReference type="PANTHER" id="PTHR14948">
    <property type="entry name" value="NG5"/>
    <property type="match status" value="1"/>
</dbReference>
<organism evidence="7 8">
    <name type="scientific">Mycolicibacterium frederiksbergense</name>
    <dbReference type="NCBI Taxonomy" id="117567"/>
    <lineage>
        <taxon>Bacteria</taxon>
        <taxon>Bacillati</taxon>
        <taxon>Actinomycetota</taxon>
        <taxon>Actinomycetes</taxon>
        <taxon>Mycobacteriales</taxon>
        <taxon>Mycobacteriaceae</taxon>
        <taxon>Mycolicibacterium</taxon>
    </lineage>
</organism>
<name>A0ABT6L464_9MYCO</name>
<proteinExistence type="predicted"/>
<dbReference type="PANTHER" id="PTHR14948:SF25">
    <property type="entry name" value="DUF4190 DOMAIN-CONTAINING PROTEIN"/>
    <property type="match status" value="1"/>
</dbReference>
<comment type="subcellular location">
    <subcellularLocation>
        <location evidence="1">Membrane</location>
    </subcellularLocation>
</comment>
<evidence type="ECO:0008006" key="9">
    <source>
        <dbReference type="Google" id="ProtNLM"/>
    </source>
</evidence>
<feature type="compositionally biased region" description="Pro residues" evidence="5">
    <location>
        <begin position="1"/>
        <end position="40"/>
    </location>
</feature>
<sequence length="133" mass="13683">MTEYPPPPGGYPPPPGGGYPPPPPGGYPPPGPQGGFPPPGGMQGYGGAPPDNNLVWAILSTLLCCIPVGAFAIYKATQVSGLWAQGRYAEAQKSADDAKKFAIWGVVAGVAFSVLWLLFLVVTGAFTASMSTY</sequence>
<dbReference type="EMBL" id="JARXVE010000007">
    <property type="protein sequence ID" value="MDH6197738.1"/>
    <property type="molecule type" value="Genomic_DNA"/>
</dbReference>
<keyword evidence="2 6" id="KW-0812">Transmembrane</keyword>